<dbReference type="InterPro" id="IPR010998">
    <property type="entry name" value="Integrase_recombinase_N"/>
</dbReference>
<dbReference type="AlphaFoldDB" id="A0A7W7RF62"/>
<accession>A0A7W7RF62</accession>
<evidence type="ECO:0000256" key="1">
    <source>
        <dbReference type="ARBA" id="ARBA00023125"/>
    </source>
</evidence>
<dbReference type="Pfam" id="PF14659">
    <property type="entry name" value="Phage_int_SAM_3"/>
    <property type="match status" value="1"/>
</dbReference>
<keyword evidence="2" id="KW-0233">DNA recombination</keyword>
<protein>
    <recommendedName>
        <fullName evidence="5">Core-binding (CB) domain-containing protein</fullName>
    </recommendedName>
</protein>
<dbReference type="InterPro" id="IPR011010">
    <property type="entry name" value="DNA_brk_join_enz"/>
</dbReference>
<dbReference type="GO" id="GO:0015074">
    <property type="term" value="P:DNA integration"/>
    <property type="evidence" value="ECO:0007669"/>
    <property type="project" value="InterPro"/>
</dbReference>
<dbReference type="InterPro" id="IPR004107">
    <property type="entry name" value="Integrase_SAM-like_N"/>
</dbReference>
<dbReference type="Gene3D" id="1.10.150.130">
    <property type="match status" value="1"/>
</dbReference>
<evidence type="ECO:0000259" key="5">
    <source>
        <dbReference type="PROSITE" id="PS51900"/>
    </source>
</evidence>
<dbReference type="GO" id="GO:0006310">
    <property type="term" value="P:DNA recombination"/>
    <property type="evidence" value="ECO:0007669"/>
    <property type="project" value="UniProtKB-KW"/>
</dbReference>
<gene>
    <name evidence="6" type="ORF">F4561_001530</name>
</gene>
<dbReference type="InterPro" id="IPR044068">
    <property type="entry name" value="CB"/>
</dbReference>
<keyword evidence="1 3" id="KW-0238">DNA-binding</keyword>
<dbReference type="Proteomes" id="UP000523007">
    <property type="component" value="Unassembled WGS sequence"/>
</dbReference>
<feature type="domain" description="Core-binding (CB)" evidence="5">
    <location>
        <begin position="50"/>
        <end position="131"/>
    </location>
</feature>
<keyword evidence="7" id="KW-1185">Reference proteome</keyword>
<evidence type="ECO:0000313" key="6">
    <source>
        <dbReference type="EMBL" id="MBB4930710.1"/>
    </source>
</evidence>
<dbReference type="InterPro" id="IPR013762">
    <property type="entry name" value="Integrase-like_cat_sf"/>
</dbReference>
<organism evidence="6 7">
    <name type="scientific">Lipingzhangella halophila</name>
    <dbReference type="NCBI Taxonomy" id="1783352"/>
    <lineage>
        <taxon>Bacteria</taxon>
        <taxon>Bacillati</taxon>
        <taxon>Actinomycetota</taxon>
        <taxon>Actinomycetes</taxon>
        <taxon>Streptosporangiales</taxon>
        <taxon>Nocardiopsidaceae</taxon>
        <taxon>Lipingzhangella</taxon>
    </lineage>
</organism>
<proteinExistence type="predicted"/>
<dbReference type="PROSITE" id="PS51900">
    <property type="entry name" value="CB"/>
    <property type="match status" value="1"/>
</dbReference>
<evidence type="ECO:0000256" key="2">
    <source>
        <dbReference type="ARBA" id="ARBA00023172"/>
    </source>
</evidence>
<dbReference type="RefSeq" id="WP_184576063.1">
    <property type="nucleotide sequence ID" value="NZ_JACHJT010000001.1"/>
</dbReference>
<evidence type="ECO:0000256" key="4">
    <source>
        <dbReference type="SAM" id="MobiDB-lite"/>
    </source>
</evidence>
<evidence type="ECO:0000256" key="3">
    <source>
        <dbReference type="PROSITE-ProRule" id="PRU01248"/>
    </source>
</evidence>
<name>A0A7W7RF62_9ACTN</name>
<evidence type="ECO:0000313" key="7">
    <source>
        <dbReference type="Proteomes" id="UP000523007"/>
    </source>
</evidence>
<dbReference type="EMBL" id="JACHJT010000001">
    <property type="protein sequence ID" value="MBB4930710.1"/>
    <property type="molecule type" value="Genomic_DNA"/>
</dbReference>
<dbReference type="SUPFAM" id="SSF56349">
    <property type="entry name" value="DNA breaking-rejoining enzymes"/>
    <property type="match status" value="1"/>
</dbReference>
<feature type="region of interest" description="Disordered" evidence="4">
    <location>
        <begin position="297"/>
        <end position="352"/>
    </location>
</feature>
<sequence length="352" mass="38286">MAHSGTSMRLDNTWASKGGFETKTAALNWGQEQEAHVRAGTWIDPKEQEITFGEFAAQWWAQARLADNTAAKYRSYLDTHILPAWKDWPLIAIFNNHLEIQGWVNRLHDELAEPSVASVFALFSTLCNTAVRARRIPANPCNGVRVSSGGYETDRQVATPVQVLRAAMRLHHTFGRAGFVLCLLNAYTGARWSELVALEPHEYDEVNHAIPVRTPLQETAGRLKKAKRAKTPAGKRWIPLPGFLNALYVDLRSAVEPGERCSPALRVGSCGAGTSVPGPGAPPGTGNPRARRCGCGHRSCPGSPSMRDGTPTARGWPMRESPKSGGRPGWATGCRAWPTSTNTSPPKPKPGS</sequence>
<dbReference type="Gene3D" id="1.10.443.10">
    <property type="entry name" value="Intergrase catalytic core"/>
    <property type="match status" value="1"/>
</dbReference>
<dbReference type="GO" id="GO:0003677">
    <property type="term" value="F:DNA binding"/>
    <property type="evidence" value="ECO:0007669"/>
    <property type="project" value="UniProtKB-UniRule"/>
</dbReference>
<comment type="caution">
    <text evidence="6">The sequence shown here is derived from an EMBL/GenBank/DDBJ whole genome shotgun (WGS) entry which is preliminary data.</text>
</comment>
<reference evidence="6 7" key="1">
    <citation type="submission" date="2020-08" db="EMBL/GenBank/DDBJ databases">
        <title>Sequencing the genomes of 1000 actinobacteria strains.</title>
        <authorList>
            <person name="Klenk H.-P."/>
        </authorList>
    </citation>
    <scope>NUCLEOTIDE SEQUENCE [LARGE SCALE GENOMIC DNA]</scope>
    <source>
        <strain evidence="6 7">DSM 102030</strain>
    </source>
</reference>